<comment type="catalytic activity">
    <reaction evidence="9">
        <text>L-threonyl-[protein] + ATP = O-phospho-L-threonyl-[protein] + ADP + H(+)</text>
        <dbReference type="Rhea" id="RHEA:46608"/>
        <dbReference type="Rhea" id="RHEA-COMP:11060"/>
        <dbReference type="Rhea" id="RHEA-COMP:11605"/>
        <dbReference type="ChEBI" id="CHEBI:15378"/>
        <dbReference type="ChEBI" id="CHEBI:30013"/>
        <dbReference type="ChEBI" id="CHEBI:30616"/>
        <dbReference type="ChEBI" id="CHEBI:61977"/>
        <dbReference type="ChEBI" id="CHEBI:456216"/>
        <dbReference type="EC" id="2.7.12.1"/>
    </reaction>
</comment>
<keyword evidence="4" id="KW-0808">Transferase</keyword>
<dbReference type="RefSeq" id="XP_035496552.1">
    <property type="nucleotide sequence ID" value="XM_035640659.2"/>
</dbReference>
<dbReference type="PANTHER" id="PTHR24058:SF22">
    <property type="entry name" value="DUAL SPECIFICITY TYROSINE-PHOSPHORYLATION-REGULATED KINASE 4"/>
    <property type="match status" value="1"/>
</dbReference>
<dbReference type="GeneID" id="118314296"/>
<reference evidence="14" key="1">
    <citation type="submission" date="2023-05" db="EMBL/GenBank/DDBJ databases">
        <title>High-quality long-read genome of Scophthalmus maximus.</title>
        <authorList>
            <person name="Lien S."/>
            <person name="Martinez P."/>
        </authorList>
    </citation>
    <scope>NUCLEOTIDE SEQUENCE [LARGE SCALE GENOMIC DNA]</scope>
</reference>
<feature type="region of interest" description="Disordered" evidence="12">
    <location>
        <begin position="509"/>
        <end position="545"/>
    </location>
</feature>
<evidence type="ECO:0000256" key="8">
    <source>
        <dbReference type="ARBA" id="ARBA00049003"/>
    </source>
</evidence>
<dbReference type="PANTHER" id="PTHR24058">
    <property type="entry name" value="DUAL SPECIFICITY PROTEIN KINASE"/>
    <property type="match status" value="1"/>
</dbReference>
<dbReference type="OrthoDB" id="9332038at2759"/>
<evidence type="ECO:0000256" key="10">
    <source>
        <dbReference type="ARBA" id="ARBA00051680"/>
    </source>
</evidence>
<accession>A0A8D3D5Z6</accession>
<feature type="domain" description="Protein kinase" evidence="13">
    <location>
        <begin position="210"/>
        <end position="502"/>
    </location>
</feature>
<evidence type="ECO:0000313" key="14">
    <source>
        <dbReference type="Ensembl" id="ENSSMAP00000054955.1"/>
    </source>
</evidence>
<feature type="region of interest" description="Disordered" evidence="12">
    <location>
        <begin position="18"/>
        <end position="41"/>
    </location>
</feature>
<dbReference type="KEGG" id="smau:118314296"/>
<dbReference type="SUPFAM" id="SSF56112">
    <property type="entry name" value="Protein kinase-like (PK-like)"/>
    <property type="match status" value="1"/>
</dbReference>
<dbReference type="GO" id="GO:0005634">
    <property type="term" value="C:nucleus"/>
    <property type="evidence" value="ECO:0007669"/>
    <property type="project" value="TreeGrafter"/>
</dbReference>
<dbReference type="PROSITE" id="PS00107">
    <property type="entry name" value="PROTEIN_KINASE_ATP"/>
    <property type="match status" value="1"/>
</dbReference>
<dbReference type="InterPro" id="IPR000719">
    <property type="entry name" value="Prot_kinase_dom"/>
</dbReference>
<comment type="catalytic activity">
    <reaction evidence="8">
        <text>L-seryl-[protein] + ATP = O-phospho-L-seryl-[protein] + ADP + H(+)</text>
        <dbReference type="Rhea" id="RHEA:17989"/>
        <dbReference type="Rhea" id="RHEA-COMP:9863"/>
        <dbReference type="Rhea" id="RHEA-COMP:11604"/>
        <dbReference type="ChEBI" id="CHEBI:15378"/>
        <dbReference type="ChEBI" id="CHEBI:29999"/>
        <dbReference type="ChEBI" id="CHEBI:30616"/>
        <dbReference type="ChEBI" id="CHEBI:83421"/>
        <dbReference type="ChEBI" id="CHEBI:456216"/>
        <dbReference type="EC" id="2.7.12.1"/>
    </reaction>
</comment>
<protein>
    <recommendedName>
        <fullName evidence="2">dual-specificity kinase</fullName>
        <ecNumber evidence="2">2.7.12.1</ecNumber>
    </recommendedName>
</protein>
<comment type="similarity">
    <text evidence="1">Belongs to the protein kinase superfamily. CMGC Ser/Thr protein kinase family. MNB/DYRK subfamily.</text>
</comment>
<dbReference type="GO" id="GO:0005524">
    <property type="term" value="F:ATP binding"/>
    <property type="evidence" value="ECO:0007669"/>
    <property type="project" value="UniProtKB-UniRule"/>
</dbReference>
<keyword evidence="3" id="KW-0723">Serine/threonine-protein kinase</keyword>
<dbReference type="Proteomes" id="UP000694558">
    <property type="component" value="Chromosome 9"/>
</dbReference>
<dbReference type="Ensembl" id="ENSSMAT00000082473.1">
    <property type="protein sequence ID" value="ENSSMAP00000054955.1"/>
    <property type="gene ID" value="ENSSMAG00000001257.2"/>
</dbReference>
<evidence type="ECO:0000256" key="9">
    <source>
        <dbReference type="ARBA" id="ARBA00049308"/>
    </source>
</evidence>
<evidence type="ECO:0000256" key="11">
    <source>
        <dbReference type="PROSITE-ProRule" id="PRU10141"/>
    </source>
</evidence>
<dbReference type="InterPro" id="IPR042521">
    <property type="entry name" value="DYRK"/>
</dbReference>
<organism evidence="14 15">
    <name type="scientific">Scophthalmus maximus</name>
    <name type="common">Turbot</name>
    <name type="synonym">Psetta maxima</name>
    <dbReference type="NCBI Taxonomy" id="52904"/>
    <lineage>
        <taxon>Eukaryota</taxon>
        <taxon>Metazoa</taxon>
        <taxon>Chordata</taxon>
        <taxon>Craniata</taxon>
        <taxon>Vertebrata</taxon>
        <taxon>Euteleostomi</taxon>
        <taxon>Actinopterygii</taxon>
        <taxon>Neopterygii</taxon>
        <taxon>Teleostei</taxon>
        <taxon>Neoteleostei</taxon>
        <taxon>Acanthomorphata</taxon>
        <taxon>Carangaria</taxon>
        <taxon>Pleuronectiformes</taxon>
        <taxon>Pleuronectoidei</taxon>
        <taxon>Scophthalmidae</taxon>
        <taxon>Scophthalmus</taxon>
    </lineage>
</organism>
<reference evidence="14" key="2">
    <citation type="submission" date="2025-08" db="UniProtKB">
        <authorList>
            <consortium name="Ensembl"/>
        </authorList>
    </citation>
    <scope>IDENTIFICATION</scope>
</reference>
<evidence type="ECO:0000313" key="15">
    <source>
        <dbReference type="Proteomes" id="UP000694558"/>
    </source>
</evidence>
<dbReference type="Pfam" id="PF00069">
    <property type="entry name" value="Pkinase"/>
    <property type="match status" value="1"/>
</dbReference>
<dbReference type="Gene3D" id="3.30.200.20">
    <property type="entry name" value="Phosphorylase Kinase, domain 1"/>
    <property type="match status" value="1"/>
</dbReference>
<evidence type="ECO:0000256" key="4">
    <source>
        <dbReference type="ARBA" id="ARBA00022679"/>
    </source>
</evidence>
<evidence type="ECO:0000259" key="13">
    <source>
        <dbReference type="PROSITE" id="PS50011"/>
    </source>
</evidence>
<dbReference type="AlphaFoldDB" id="A0A8D3D5Z6"/>
<dbReference type="PROSITE" id="PS50011">
    <property type="entry name" value="PROTEIN_KINASE_DOM"/>
    <property type="match status" value="1"/>
</dbReference>
<keyword evidence="5 11" id="KW-0547">Nucleotide-binding</keyword>
<name>A0A8D3D5Z6_SCOMX</name>
<proteinExistence type="inferred from homology"/>
<sequence>MVKESNNSDMFHYIPRVSVNMGPQPENPPAQKLLSRRENLPTPTLREERIHFTKTGNAIVVDQPPVIQQGAKTTQRLALPSIKGHQKAQHFGHNKQAAQPPIFKGLQQTPSLQYAIKQQNEGIQTKETIDSVVKQRVIGKPPDKTPAVSPGAVVRKFKAFLTAHELQEINNYKEVWYWGQNAHKIKSSERQDTKDGGYSAIIDDHLAYRFQILDVIGTGFSSQVFKCMDHKTMENVAVKVFRNNLSIHKLGEAEVKILNALRRYDRDRSANVVHLKEKFYFRQHLCIIFDLFDEDLRKAVKKTKTPGFGEEEIRKYTIDVLKCLQLLKKNDIVHGDLKTDNVLLHKKGKGKHVAVCDYGGSYHMKHSDKPLVHTVNYMAPELLLGKRCGPAIDMWSLGCISAELHIGDRLFIGSNDVCLFGCIMQVLGVPPANLLAKSPYRHMFFDSEGLPLLREKIRCNSTTLAQKLDSKNADFIDFIERCLEYNPKKRMTPEQAMHHPWIWQKSKPAMSAGKTRSDVTGSSNKQPALLNREKITSAQLGKGLK</sequence>
<dbReference type="GO" id="GO:0004674">
    <property type="term" value="F:protein serine/threonine kinase activity"/>
    <property type="evidence" value="ECO:0007669"/>
    <property type="project" value="UniProtKB-KW"/>
</dbReference>
<dbReference type="InterPro" id="IPR008271">
    <property type="entry name" value="Ser/Thr_kinase_AS"/>
</dbReference>
<dbReference type="GO" id="GO:0004712">
    <property type="term" value="F:protein serine/threonine/tyrosine kinase activity"/>
    <property type="evidence" value="ECO:0007669"/>
    <property type="project" value="UniProtKB-EC"/>
</dbReference>
<dbReference type="GO" id="GO:0005856">
    <property type="term" value="C:cytoskeleton"/>
    <property type="evidence" value="ECO:0007669"/>
    <property type="project" value="TreeGrafter"/>
</dbReference>
<dbReference type="InterPro" id="IPR011009">
    <property type="entry name" value="Kinase-like_dom_sf"/>
</dbReference>
<evidence type="ECO:0000256" key="5">
    <source>
        <dbReference type="ARBA" id="ARBA00022741"/>
    </source>
</evidence>
<evidence type="ECO:0000256" key="7">
    <source>
        <dbReference type="ARBA" id="ARBA00022840"/>
    </source>
</evidence>
<dbReference type="GeneTree" id="ENSGT00940000159401"/>
<evidence type="ECO:0000256" key="2">
    <source>
        <dbReference type="ARBA" id="ARBA00013203"/>
    </source>
</evidence>
<dbReference type="GO" id="GO:0005737">
    <property type="term" value="C:cytoplasm"/>
    <property type="evidence" value="ECO:0007669"/>
    <property type="project" value="TreeGrafter"/>
</dbReference>
<gene>
    <name evidence="14" type="primary">LOC118314296</name>
</gene>
<dbReference type="EC" id="2.7.12.1" evidence="2"/>
<dbReference type="PROSITE" id="PS00108">
    <property type="entry name" value="PROTEIN_KINASE_ST"/>
    <property type="match status" value="1"/>
</dbReference>
<comment type="catalytic activity">
    <reaction evidence="10">
        <text>L-tyrosyl-[protein] + ATP = O-phospho-L-tyrosyl-[protein] + ADP + H(+)</text>
        <dbReference type="Rhea" id="RHEA:10596"/>
        <dbReference type="Rhea" id="RHEA-COMP:10136"/>
        <dbReference type="Rhea" id="RHEA-COMP:20101"/>
        <dbReference type="ChEBI" id="CHEBI:15378"/>
        <dbReference type="ChEBI" id="CHEBI:30616"/>
        <dbReference type="ChEBI" id="CHEBI:46858"/>
        <dbReference type="ChEBI" id="CHEBI:61978"/>
        <dbReference type="ChEBI" id="CHEBI:456216"/>
        <dbReference type="EC" id="2.7.12.1"/>
    </reaction>
</comment>
<evidence type="ECO:0000256" key="1">
    <source>
        <dbReference type="ARBA" id="ARBA00008867"/>
    </source>
</evidence>
<feature type="binding site" evidence="11">
    <location>
        <position position="239"/>
    </location>
    <ligand>
        <name>ATP</name>
        <dbReference type="ChEBI" id="CHEBI:30616"/>
    </ligand>
</feature>
<evidence type="ECO:0000256" key="12">
    <source>
        <dbReference type="SAM" id="MobiDB-lite"/>
    </source>
</evidence>
<evidence type="ECO:0000256" key="3">
    <source>
        <dbReference type="ARBA" id="ARBA00022527"/>
    </source>
</evidence>
<dbReference type="InterPro" id="IPR017441">
    <property type="entry name" value="Protein_kinase_ATP_BS"/>
</dbReference>
<dbReference type="Gene3D" id="3.30.10.30">
    <property type="entry name" value="DYRK"/>
    <property type="match status" value="1"/>
</dbReference>
<dbReference type="InterPro" id="IPR050494">
    <property type="entry name" value="Ser_Thr_dual-spec_kinase"/>
</dbReference>
<keyword evidence="6" id="KW-0418">Kinase</keyword>
<dbReference type="Gene3D" id="1.10.510.10">
    <property type="entry name" value="Transferase(Phosphotransferase) domain 1"/>
    <property type="match status" value="1"/>
</dbReference>
<keyword evidence="7 11" id="KW-0067">ATP-binding</keyword>
<evidence type="ECO:0000256" key="6">
    <source>
        <dbReference type="ARBA" id="ARBA00022777"/>
    </source>
</evidence>
<dbReference type="SMART" id="SM00220">
    <property type="entry name" value="S_TKc"/>
    <property type="match status" value="1"/>
</dbReference>